<dbReference type="Pfam" id="PF03171">
    <property type="entry name" value="2OG-FeII_Oxy"/>
    <property type="match status" value="1"/>
</dbReference>
<dbReference type="InterPro" id="IPR027443">
    <property type="entry name" value="IPNS-like_sf"/>
</dbReference>
<proteinExistence type="inferred from homology"/>
<evidence type="ECO:0000256" key="2">
    <source>
        <dbReference type="ARBA" id="ARBA00022723"/>
    </source>
</evidence>
<dbReference type="AlphaFoldDB" id="A0A6A3C5U8"/>
<dbReference type="InterPro" id="IPR005123">
    <property type="entry name" value="Oxoglu/Fe-dep_dioxygenase_dom"/>
</dbReference>
<dbReference type="GO" id="GO:0046872">
    <property type="term" value="F:metal ion binding"/>
    <property type="evidence" value="ECO:0007669"/>
    <property type="project" value="UniProtKB-KW"/>
</dbReference>
<organism evidence="7 8">
    <name type="scientific">Hibiscus syriacus</name>
    <name type="common">Rose of Sharon</name>
    <dbReference type="NCBI Taxonomy" id="106335"/>
    <lineage>
        <taxon>Eukaryota</taxon>
        <taxon>Viridiplantae</taxon>
        <taxon>Streptophyta</taxon>
        <taxon>Embryophyta</taxon>
        <taxon>Tracheophyta</taxon>
        <taxon>Spermatophyta</taxon>
        <taxon>Magnoliopsida</taxon>
        <taxon>eudicotyledons</taxon>
        <taxon>Gunneridae</taxon>
        <taxon>Pentapetalae</taxon>
        <taxon>rosids</taxon>
        <taxon>malvids</taxon>
        <taxon>Malvales</taxon>
        <taxon>Malvaceae</taxon>
        <taxon>Malvoideae</taxon>
        <taxon>Hibiscus</taxon>
    </lineage>
</organism>
<sequence length="207" mass="23023">MVAANAGEVQFELKYDRASEVKAFDETKAAVKGLVDAGISELTEETVYCNMAPDPPKLEELPEPFRDMMFEYTDRMMNLDHLMFETISGGLGLSPDHLLKIDRAKGLGQLCHYHPECPQPGSTMEHADSSFLTVLLQDHIGGLQVVHENHGLMCLQSLGLWLLTLEIFCRQVQLTSNDRVQANSVGPRASVASFFVTYFLPDSISMD</sequence>
<evidence type="ECO:0000256" key="4">
    <source>
        <dbReference type="ARBA" id="ARBA00023004"/>
    </source>
</evidence>
<dbReference type="Gene3D" id="2.60.120.330">
    <property type="entry name" value="B-lactam Antibiotic, Isopenicillin N Synthase, Chain"/>
    <property type="match status" value="1"/>
</dbReference>
<gene>
    <name evidence="7" type="ORF">F3Y22_tig00011718pilonHSYRG00029</name>
</gene>
<dbReference type="InterPro" id="IPR044861">
    <property type="entry name" value="IPNS-like_FE2OG_OXY"/>
</dbReference>
<name>A0A6A3C5U8_HIBSY</name>
<dbReference type="PANTHER" id="PTHR10209:SF826">
    <property type="entry name" value="1-AMINOCYCLOPROPANE-1-CARBOXYLATE OXIDASE HOMOLOG 1-LIKE"/>
    <property type="match status" value="1"/>
</dbReference>
<feature type="domain" description="Fe2OG dioxygenase" evidence="6">
    <location>
        <begin position="100"/>
        <end position="198"/>
    </location>
</feature>
<accession>A0A6A3C5U8</accession>
<dbReference type="PROSITE" id="PS51471">
    <property type="entry name" value="FE2OG_OXY"/>
    <property type="match status" value="1"/>
</dbReference>
<evidence type="ECO:0000256" key="1">
    <source>
        <dbReference type="ARBA" id="ARBA00008056"/>
    </source>
</evidence>
<keyword evidence="4 5" id="KW-0408">Iron</keyword>
<evidence type="ECO:0000256" key="5">
    <source>
        <dbReference type="RuleBase" id="RU003682"/>
    </source>
</evidence>
<keyword evidence="2 5" id="KW-0479">Metal-binding</keyword>
<dbReference type="EMBL" id="VEPZ02000503">
    <property type="protein sequence ID" value="KAE8723787.1"/>
    <property type="molecule type" value="Genomic_DNA"/>
</dbReference>
<evidence type="ECO:0000256" key="3">
    <source>
        <dbReference type="ARBA" id="ARBA00023002"/>
    </source>
</evidence>
<evidence type="ECO:0000259" key="6">
    <source>
        <dbReference type="PROSITE" id="PS51471"/>
    </source>
</evidence>
<dbReference type="Proteomes" id="UP000436088">
    <property type="component" value="Unassembled WGS sequence"/>
</dbReference>
<comment type="similarity">
    <text evidence="1 5">Belongs to the iron/ascorbate-dependent oxidoreductase family.</text>
</comment>
<keyword evidence="8" id="KW-1185">Reference proteome</keyword>
<dbReference type="PANTHER" id="PTHR10209">
    <property type="entry name" value="OXIDOREDUCTASE, 2OG-FE II OXYGENASE FAMILY PROTEIN"/>
    <property type="match status" value="1"/>
</dbReference>
<keyword evidence="3 5" id="KW-0560">Oxidoreductase</keyword>
<comment type="caution">
    <text evidence="7">The sequence shown here is derived from an EMBL/GenBank/DDBJ whole genome shotgun (WGS) entry which is preliminary data.</text>
</comment>
<evidence type="ECO:0000313" key="7">
    <source>
        <dbReference type="EMBL" id="KAE8723787.1"/>
    </source>
</evidence>
<dbReference type="GO" id="GO:0051213">
    <property type="term" value="F:dioxygenase activity"/>
    <property type="evidence" value="ECO:0007669"/>
    <property type="project" value="UniProtKB-ARBA"/>
</dbReference>
<dbReference type="SUPFAM" id="SSF51197">
    <property type="entry name" value="Clavaminate synthase-like"/>
    <property type="match status" value="1"/>
</dbReference>
<reference evidence="7" key="1">
    <citation type="submission" date="2019-09" db="EMBL/GenBank/DDBJ databases">
        <title>Draft genome information of white flower Hibiscus syriacus.</title>
        <authorList>
            <person name="Kim Y.-M."/>
        </authorList>
    </citation>
    <scope>NUCLEOTIDE SEQUENCE [LARGE SCALE GENOMIC DNA]</scope>
    <source>
        <strain evidence="7">YM2019G1</strain>
    </source>
</reference>
<protein>
    <submittedName>
        <fullName evidence="7">2-oxoglutarate (2OG) and Fe(II)-dependent oxygenase superfamily protein</fullName>
    </submittedName>
</protein>
<evidence type="ECO:0000313" key="8">
    <source>
        <dbReference type="Proteomes" id="UP000436088"/>
    </source>
</evidence>